<name>A0AAN8BTH2_CHAGU</name>
<comment type="caution">
    <text evidence="1">The sequence shown here is derived from an EMBL/GenBank/DDBJ whole genome shotgun (WGS) entry which is preliminary data.</text>
</comment>
<evidence type="ECO:0000313" key="1">
    <source>
        <dbReference type="EMBL" id="KAK5891511.1"/>
    </source>
</evidence>
<accession>A0AAN8BTH2</accession>
<protein>
    <submittedName>
        <fullName evidence="1">Uncharacterized protein</fullName>
    </submittedName>
</protein>
<dbReference type="Proteomes" id="UP001331515">
    <property type="component" value="Unassembled WGS sequence"/>
</dbReference>
<evidence type="ECO:0000313" key="2">
    <source>
        <dbReference type="Proteomes" id="UP001331515"/>
    </source>
</evidence>
<dbReference type="AlphaFoldDB" id="A0AAN8BTH2"/>
<reference evidence="1 2" key="1">
    <citation type="journal article" date="2023" name="Mol. Biol. Evol.">
        <title>Genomics of Secondarily Temperate Adaptation in the Only Non-Antarctic Icefish.</title>
        <authorList>
            <person name="Rivera-Colon A.G."/>
            <person name="Rayamajhi N."/>
            <person name="Minhas B.F."/>
            <person name="Madrigal G."/>
            <person name="Bilyk K.T."/>
            <person name="Yoon V."/>
            <person name="Hune M."/>
            <person name="Gregory S."/>
            <person name="Cheng C.H.C."/>
            <person name="Catchen J.M."/>
        </authorList>
    </citation>
    <scope>NUCLEOTIDE SEQUENCE [LARGE SCALE GENOMIC DNA]</scope>
    <source>
        <tissue evidence="1">White muscle</tissue>
    </source>
</reference>
<organism evidence="1 2">
    <name type="scientific">Champsocephalus gunnari</name>
    <name type="common">Mackerel icefish</name>
    <dbReference type="NCBI Taxonomy" id="52237"/>
    <lineage>
        <taxon>Eukaryota</taxon>
        <taxon>Metazoa</taxon>
        <taxon>Chordata</taxon>
        <taxon>Craniata</taxon>
        <taxon>Vertebrata</taxon>
        <taxon>Euteleostomi</taxon>
        <taxon>Actinopterygii</taxon>
        <taxon>Neopterygii</taxon>
        <taxon>Teleostei</taxon>
        <taxon>Neoteleostei</taxon>
        <taxon>Acanthomorphata</taxon>
        <taxon>Eupercaria</taxon>
        <taxon>Perciformes</taxon>
        <taxon>Notothenioidei</taxon>
        <taxon>Channichthyidae</taxon>
        <taxon>Champsocephalus</taxon>
    </lineage>
</organism>
<proteinExistence type="predicted"/>
<sequence>MNAQMVQMWKPPNVMQRGCGRSAGWNVEQLDVLAWQMRLSLQDGGTQGRWEGEIPPSLICENLEVGYFPRIFCDEAMESVPWELSL</sequence>
<dbReference type="EMBL" id="JAURVH010001536">
    <property type="protein sequence ID" value="KAK5891511.1"/>
    <property type="molecule type" value="Genomic_DNA"/>
</dbReference>
<gene>
    <name evidence="1" type="ORF">CgunFtcFv8_018756</name>
</gene>
<keyword evidence="2" id="KW-1185">Reference proteome</keyword>